<reference evidence="2 3" key="1">
    <citation type="submission" date="2013-09" db="EMBL/GenBank/DDBJ databases">
        <title>Corchorus capsularis genome sequencing.</title>
        <authorList>
            <person name="Alam M."/>
            <person name="Haque M.S."/>
            <person name="Islam M.S."/>
            <person name="Emdad E.M."/>
            <person name="Islam M.M."/>
            <person name="Ahmed B."/>
            <person name="Halim A."/>
            <person name="Hossen Q.M.M."/>
            <person name="Hossain M.Z."/>
            <person name="Ahmed R."/>
            <person name="Khan M.M."/>
            <person name="Islam R."/>
            <person name="Rashid M.M."/>
            <person name="Khan S.A."/>
            <person name="Rahman M.S."/>
            <person name="Alam M."/>
        </authorList>
    </citation>
    <scope>NUCLEOTIDE SEQUENCE [LARGE SCALE GENOMIC DNA]</scope>
    <source>
        <strain evidence="3">cv. CVL-1</strain>
        <tissue evidence="2">Whole seedling</tissue>
    </source>
</reference>
<name>A0A1R3KW86_COCAP</name>
<dbReference type="Proteomes" id="UP000188268">
    <property type="component" value="Unassembled WGS sequence"/>
</dbReference>
<comment type="caution">
    <text evidence="2">The sequence shown here is derived from an EMBL/GenBank/DDBJ whole genome shotgun (WGS) entry which is preliminary data.</text>
</comment>
<dbReference type="AlphaFoldDB" id="A0A1R3KW86"/>
<evidence type="ECO:0000313" key="2">
    <source>
        <dbReference type="EMBL" id="OMP11361.1"/>
    </source>
</evidence>
<evidence type="ECO:0000313" key="3">
    <source>
        <dbReference type="Proteomes" id="UP000188268"/>
    </source>
</evidence>
<keyword evidence="3" id="KW-1185">Reference proteome</keyword>
<dbReference type="EMBL" id="AWWV01001359">
    <property type="protein sequence ID" value="OMP11361.1"/>
    <property type="molecule type" value="Genomic_DNA"/>
</dbReference>
<dbReference type="Gramene" id="OMP11361">
    <property type="protein sequence ID" value="OMP11361"/>
    <property type="gene ID" value="CCACVL1_00562"/>
</dbReference>
<gene>
    <name evidence="2" type="ORF">CCACVL1_00562</name>
</gene>
<protein>
    <submittedName>
        <fullName evidence="2">Uncharacterized protein</fullName>
    </submittedName>
</protein>
<accession>A0A1R3KW86</accession>
<feature type="region of interest" description="Disordered" evidence="1">
    <location>
        <begin position="1"/>
        <end position="31"/>
    </location>
</feature>
<sequence>MAMGNGRHGRPQLSSAHLNFPFSPSLTFYLS</sequence>
<proteinExistence type="predicted"/>
<evidence type="ECO:0000256" key="1">
    <source>
        <dbReference type="SAM" id="MobiDB-lite"/>
    </source>
</evidence>
<feature type="compositionally biased region" description="Polar residues" evidence="1">
    <location>
        <begin position="12"/>
        <end position="31"/>
    </location>
</feature>
<feature type="non-terminal residue" evidence="2">
    <location>
        <position position="31"/>
    </location>
</feature>
<organism evidence="2 3">
    <name type="scientific">Corchorus capsularis</name>
    <name type="common">Jute</name>
    <dbReference type="NCBI Taxonomy" id="210143"/>
    <lineage>
        <taxon>Eukaryota</taxon>
        <taxon>Viridiplantae</taxon>
        <taxon>Streptophyta</taxon>
        <taxon>Embryophyta</taxon>
        <taxon>Tracheophyta</taxon>
        <taxon>Spermatophyta</taxon>
        <taxon>Magnoliopsida</taxon>
        <taxon>eudicotyledons</taxon>
        <taxon>Gunneridae</taxon>
        <taxon>Pentapetalae</taxon>
        <taxon>rosids</taxon>
        <taxon>malvids</taxon>
        <taxon>Malvales</taxon>
        <taxon>Malvaceae</taxon>
        <taxon>Grewioideae</taxon>
        <taxon>Apeibeae</taxon>
        <taxon>Corchorus</taxon>
    </lineage>
</organism>